<keyword evidence="2" id="KW-1185">Reference proteome</keyword>
<dbReference type="InterPro" id="IPR024496">
    <property type="entry name" value="Spore_germ_GerPE"/>
</dbReference>
<evidence type="ECO:0000313" key="1">
    <source>
        <dbReference type="EMBL" id="TNJ68353.1"/>
    </source>
</evidence>
<proteinExistence type="predicted"/>
<reference evidence="1 2" key="1">
    <citation type="submission" date="2019-05" db="EMBL/GenBank/DDBJ databases">
        <title>We sequenced the genome of Paenibacillus hemerocallicola KCTC 33185 for further insight into its adaptation and study the phylogeny of Paenibacillus.</title>
        <authorList>
            <person name="Narsing Rao M.P."/>
        </authorList>
    </citation>
    <scope>NUCLEOTIDE SEQUENCE [LARGE SCALE GENOMIC DNA]</scope>
    <source>
        <strain evidence="1 2">KCTC 33185</strain>
    </source>
</reference>
<dbReference type="EMBL" id="VDCQ01000001">
    <property type="protein sequence ID" value="TNJ68353.1"/>
    <property type="molecule type" value="Genomic_DNA"/>
</dbReference>
<dbReference type="OrthoDB" id="2599887at2"/>
<comment type="caution">
    <text evidence="1">The sequence shown here is derived from an EMBL/GenBank/DDBJ whole genome shotgun (WGS) entry which is preliminary data.</text>
</comment>
<dbReference type="Pfam" id="PF10970">
    <property type="entry name" value="GerPE"/>
    <property type="match status" value="1"/>
</dbReference>
<sequence>MARISAVKNISINEVGLGSIFIAGDCVVVTPRSIALAIQRQTSRYNGNEGSFQAYPIYSRPIPLPSPSDEVHITETNLSGFIHVGAVDIISISSSSILQTGSNAMIETESRTKHIRQIQRRPRPQ</sequence>
<protein>
    <submittedName>
        <fullName evidence="1">Spore germination protein GerPE</fullName>
    </submittedName>
</protein>
<dbReference type="AlphaFoldDB" id="A0A5C4TGZ5"/>
<name>A0A5C4TGZ5_9BACL</name>
<evidence type="ECO:0000313" key="2">
    <source>
        <dbReference type="Proteomes" id="UP000307943"/>
    </source>
</evidence>
<accession>A0A5C4TGZ5</accession>
<gene>
    <name evidence="1" type="ORF">FE784_01480</name>
</gene>
<dbReference type="RefSeq" id="WP_139600330.1">
    <property type="nucleotide sequence ID" value="NZ_VDCQ01000001.1"/>
</dbReference>
<organism evidence="1 2">
    <name type="scientific">Paenibacillus hemerocallicola</name>
    <dbReference type="NCBI Taxonomy" id="1172614"/>
    <lineage>
        <taxon>Bacteria</taxon>
        <taxon>Bacillati</taxon>
        <taxon>Bacillota</taxon>
        <taxon>Bacilli</taxon>
        <taxon>Bacillales</taxon>
        <taxon>Paenibacillaceae</taxon>
        <taxon>Paenibacillus</taxon>
    </lineage>
</organism>
<dbReference type="Proteomes" id="UP000307943">
    <property type="component" value="Unassembled WGS sequence"/>
</dbReference>